<reference evidence="8 9" key="1">
    <citation type="submission" date="2020-01" db="EMBL/GenBank/DDBJ databases">
        <title>Genomic analysis of Aminipila sp. CBA3637.</title>
        <authorList>
            <person name="Kim Y.B."/>
            <person name="Roh S.W."/>
        </authorList>
    </citation>
    <scope>NUCLEOTIDE SEQUENCE [LARGE SCALE GENOMIC DNA]</scope>
    <source>
        <strain evidence="8 9">CBA3637</strain>
    </source>
</reference>
<evidence type="ECO:0000256" key="4">
    <source>
        <dbReference type="ARBA" id="ARBA00023065"/>
    </source>
</evidence>
<dbReference type="RefSeq" id="WP_162362220.1">
    <property type="nucleotide sequence ID" value="NZ_CP047591.1"/>
</dbReference>
<dbReference type="PRINTS" id="PR00125">
    <property type="entry name" value="ATPASEDELTA"/>
</dbReference>
<organism evidence="8 9">
    <name type="scientific">Aminipila terrae</name>
    <dbReference type="NCBI Taxonomy" id="2697030"/>
    <lineage>
        <taxon>Bacteria</taxon>
        <taxon>Bacillati</taxon>
        <taxon>Bacillota</taxon>
        <taxon>Clostridia</taxon>
        <taxon>Peptostreptococcales</taxon>
        <taxon>Anaerovoracaceae</taxon>
        <taxon>Aminipila</taxon>
    </lineage>
</organism>
<evidence type="ECO:0000256" key="1">
    <source>
        <dbReference type="ARBA" id="ARBA00004370"/>
    </source>
</evidence>
<evidence type="ECO:0000256" key="5">
    <source>
        <dbReference type="ARBA" id="ARBA00023136"/>
    </source>
</evidence>
<dbReference type="Gene3D" id="1.10.520.20">
    <property type="entry name" value="N-terminal domain of the delta subunit of the F1F0-ATP synthase"/>
    <property type="match status" value="1"/>
</dbReference>
<keyword evidence="4 7" id="KW-0406">Ion transport</keyword>
<comment type="subcellular location">
    <subcellularLocation>
        <location evidence="7">Cell membrane</location>
        <topology evidence="7">Peripheral membrane protein</topology>
    </subcellularLocation>
    <subcellularLocation>
        <location evidence="1">Membrane</location>
    </subcellularLocation>
</comment>
<dbReference type="Proteomes" id="UP000463883">
    <property type="component" value="Chromosome"/>
</dbReference>
<sequence>MAELTVGMTYGNALFQAACEVNKKDVILDEATQFLELLEREPDLCAFIDTPVISIAEKKDVLKSILEGRISEELLNFLYVMVDKGRTRHFERAIKVYKELLNKEEGISYGKILSVKPLSTDRLEKFEAETGKLLQQNVKLENEIDTKLIGGIKILIDGKVIDASIRKRLDDLNNTII</sequence>
<evidence type="ECO:0000313" key="9">
    <source>
        <dbReference type="Proteomes" id="UP000463883"/>
    </source>
</evidence>
<keyword evidence="7" id="KW-0139">CF(1)</keyword>
<evidence type="ECO:0000256" key="7">
    <source>
        <dbReference type="HAMAP-Rule" id="MF_01416"/>
    </source>
</evidence>
<evidence type="ECO:0000313" key="8">
    <source>
        <dbReference type="EMBL" id="QHI72451.1"/>
    </source>
</evidence>
<dbReference type="InterPro" id="IPR026015">
    <property type="entry name" value="ATP_synth_OSCP/delta_N_sf"/>
</dbReference>
<dbReference type="PANTHER" id="PTHR11910">
    <property type="entry name" value="ATP SYNTHASE DELTA CHAIN"/>
    <property type="match status" value="1"/>
</dbReference>
<keyword evidence="2 7" id="KW-0813">Transport</keyword>
<dbReference type="InterPro" id="IPR000711">
    <property type="entry name" value="ATPase_OSCP/dsu"/>
</dbReference>
<accession>A0A6P1MFC8</accession>
<dbReference type="Pfam" id="PF00213">
    <property type="entry name" value="OSCP"/>
    <property type="match status" value="1"/>
</dbReference>
<gene>
    <name evidence="7 8" type="primary">atpH</name>
    <name evidence="8" type="ORF">Ami3637_08620</name>
</gene>
<comment type="function">
    <text evidence="7">This protein is part of the stalk that links CF(0) to CF(1). It either transmits conformational changes from CF(0) to CF(1) or is implicated in proton conduction.</text>
</comment>
<dbReference type="KEGG" id="amic:Ami3637_08620"/>
<protein>
    <recommendedName>
        <fullName evidence="7">ATP synthase subunit delta</fullName>
    </recommendedName>
    <alternativeName>
        <fullName evidence="7">ATP synthase F(1) sector subunit delta</fullName>
    </alternativeName>
    <alternativeName>
        <fullName evidence="7">F-type ATPase subunit delta</fullName>
        <shortName evidence="7">F-ATPase subunit delta</shortName>
    </alternativeName>
</protein>
<keyword evidence="6 7" id="KW-0066">ATP synthesis</keyword>
<keyword evidence="5 7" id="KW-0472">Membrane</keyword>
<dbReference type="EMBL" id="CP047591">
    <property type="protein sequence ID" value="QHI72451.1"/>
    <property type="molecule type" value="Genomic_DNA"/>
</dbReference>
<evidence type="ECO:0000256" key="6">
    <source>
        <dbReference type="ARBA" id="ARBA00023310"/>
    </source>
</evidence>
<comment type="function">
    <text evidence="7">F(1)F(0) ATP synthase produces ATP from ADP in the presence of a proton or sodium gradient. F-type ATPases consist of two structural domains, F(1) containing the extramembraneous catalytic core and F(0) containing the membrane proton channel, linked together by a central stalk and a peripheral stalk. During catalysis, ATP synthesis in the catalytic domain of F(1) is coupled via a rotary mechanism of the central stalk subunits to proton translocation.</text>
</comment>
<dbReference type="NCBIfam" id="TIGR01145">
    <property type="entry name" value="ATP_synt_delta"/>
    <property type="match status" value="1"/>
</dbReference>
<name>A0A6P1MFC8_9FIRM</name>
<proteinExistence type="inferred from homology"/>
<dbReference type="AlphaFoldDB" id="A0A6P1MFC8"/>
<dbReference type="HAMAP" id="MF_01416">
    <property type="entry name" value="ATP_synth_delta_bact"/>
    <property type="match status" value="1"/>
</dbReference>
<dbReference type="GO" id="GO:0005886">
    <property type="term" value="C:plasma membrane"/>
    <property type="evidence" value="ECO:0007669"/>
    <property type="project" value="UniProtKB-SubCell"/>
</dbReference>
<dbReference type="GO" id="GO:0045259">
    <property type="term" value="C:proton-transporting ATP synthase complex"/>
    <property type="evidence" value="ECO:0007669"/>
    <property type="project" value="UniProtKB-KW"/>
</dbReference>
<evidence type="ECO:0000256" key="3">
    <source>
        <dbReference type="ARBA" id="ARBA00022781"/>
    </source>
</evidence>
<keyword evidence="3 7" id="KW-0375">Hydrogen ion transport</keyword>
<keyword evidence="9" id="KW-1185">Reference proteome</keyword>
<comment type="similarity">
    <text evidence="7">Belongs to the ATPase delta chain family.</text>
</comment>
<keyword evidence="7" id="KW-1003">Cell membrane</keyword>
<dbReference type="SUPFAM" id="SSF47928">
    <property type="entry name" value="N-terminal domain of the delta subunit of the F1F0-ATP synthase"/>
    <property type="match status" value="1"/>
</dbReference>
<evidence type="ECO:0000256" key="2">
    <source>
        <dbReference type="ARBA" id="ARBA00022448"/>
    </source>
</evidence>
<dbReference type="GO" id="GO:0046933">
    <property type="term" value="F:proton-transporting ATP synthase activity, rotational mechanism"/>
    <property type="evidence" value="ECO:0007669"/>
    <property type="project" value="UniProtKB-UniRule"/>
</dbReference>